<evidence type="ECO:0000259" key="13">
    <source>
        <dbReference type="SMART" id="SM00836"/>
    </source>
</evidence>
<dbReference type="RefSeq" id="WP_061949509.1">
    <property type="nucleotide sequence ID" value="NZ_LTAO01000034.1"/>
</dbReference>
<name>A0A162D4J3_9BACI</name>
<dbReference type="EMBL" id="LTAO01000034">
    <property type="protein sequence ID" value="KYG28077.1"/>
    <property type="molecule type" value="Genomic_DNA"/>
</dbReference>
<dbReference type="SUPFAM" id="SSF55190">
    <property type="entry name" value="Arginyl-tRNA synthetase (ArgRS), N-terminal 'additional' domain"/>
    <property type="match status" value="1"/>
</dbReference>
<evidence type="ECO:0000256" key="8">
    <source>
        <dbReference type="ARBA" id="ARBA00022917"/>
    </source>
</evidence>
<dbReference type="SUPFAM" id="SSF52374">
    <property type="entry name" value="Nucleotidylyl transferase"/>
    <property type="match status" value="1"/>
</dbReference>
<feature type="domain" description="DALR anticodon binding" evidence="13">
    <location>
        <begin position="449"/>
        <end position="563"/>
    </location>
</feature>
<dbReference type="InterPro" id="IPR036695">
    <property type="entry name" value="Arg-tRNA-synth_N_sf"/>
</dbReference>
<evidence type="ECO:0000256" key="12">
    <source>
        <dbReference type="RuleBase" id="RU363038"/>
    </source>
</evidence>
<evidence type="ECO:0000256" key="2">
    <source>
        <dbReference type="ARBA" id="ARBA00005594"/>
    </source>
</evidence>
<evidence type="ECO:0000256" key="9">
    <source>
        <dbReference type="ARBA" id="ARBA00023146"/>
    </source>
</evidence>
<dbReference type="STRING" id="519424.AZF04_09220"/>
<dbReference type="InterPro" id="IPR001278">
    <property type="entry name" value="Arg-tRNA-ligase"/>
</dbReference>
<dbReference type="NCBIfam" id="TIGR00456">
    <property type="entry name" value="argS"/>
    <property type="match status" value="1"/>
</dbReference>
<dbReference type="OrthoDB" id="9805987at2"/>
<dbReference type="SUPFAM" id="SSF47323">
    <property type="entry name" value="Anticodon-binding domain of a subclass of class I aminoacyl-tRNA synthetases"/>
    <property type="match status" value="1"/>
</dbReference>
<dbReference type="InterPro" id="IPR008909">
    <property type="entry name" value="DALR_anticod-bd"/>
</dbReference>
<keyword evidence="9 11" id="KW-0030">Aminoacyl-tRNA synthetase</keyword>
<dbReference type="Gene3D" id="1.10.730.10">
    <property type="entry name" value="Isoleucyl-tRNA Synthetase, Domain 1"/>
    <property type="match status" value="1"/>
</dbReference>
<dbReference type="SMART" id="SM01016">
    <property type="entry name" value="Arg_tRNA_synt_N"/>
    <property type="match status" value="1"/>
</dbReference>
<comment type="caution">
    <text evidence="15">The sequence shown here is derived from an EMBL/GenBank/DDBJ whole genome shotgun (WGS) entry which is preliminary data.</text>
</comment>
<dbReference type="Pfam" id="PF00750">
    <property type="entry name" value="tRNA-synt_1d"/>
    <property type="match status" value="1"/>
</dbReference>
<evidence type="ECO:0000256" key="3">
    <source>
        <dbReference type="ARBA" id="ARBA00011245"/>
    </source>
</evidence>
<dbReference type="GO" id="GO:0006420">
    <property type="term" value="P:arginyl-tRNA aminoacylation"/>
    <property type="evidence" value="ECO:0007669"/>
    <property type="project" value="UniProtKB-UniRule"/>
</dbReference>
<dbReference type="InterPro" id="IPR014729">
    <property type="entry name" value="Rossmann-like_a/b/a_fold"/>
</dbReference>
<keyword evidence="7 11" id="KW-0067">ATP-binding</keyword>
<dbReference type="HAMAP" id="MF_00123">
    <property type="entry name" value="Arg_tRNA_synth"/>
    <property type="match status" value="1"/>
</dbReference>
<dbReference type="InterPro" id="IPR035684">
    <property type="entry name" value="ArgRS_core"/>
</dbReference>
<proteinExistence type="inferred from homology"/>
<evidence type="ECO:0000256" key="11">
    <source>
        <dbReference type="HAMAP-Rule" id="MF_00123"/>
    </source>
</evidence>
<evidence type="ECO:0000313" key="16">
    <source>
        <dbReference type="Proteomes" id="UP000075806"/>
    </source>
</evidence>
<evidence type="ECO:0000256" key="7">
    <source>
        <dbReference type="ARBA" id="ARBA00022840"/>
    </source>
</evidence>
<dbReference type="Proteomes" id="UP000075806">
    <property type="component" value="Unassembled WGS sequence"/>
</dbReference>
<dbReference type="SMART" id="SM00836">
    <property type="entry name" value="DALR_1"/>
    <property type="match status" value="1"/>
</dbReference>
<comment type="catalytic activity">
    <reaction evidence="10 11">
        <text>tRNA(Arg) + L-arginine + ATP = L-arginyl-tRNA(Arg) + AMP + diphosphate</text>
        <dbReference type="Rhea" id="RHEA:20301"/>
        <dbReference type="Rhea" id="RHEA-COMP:9658"/>
        <dbReference type="Rhea" id="RHEA-COMP:9673"/>
        <dbReference type="ChEBI" id="CHEBI:30616"/>
        <dbReference type="ChEBI" id="CHEBI:32682"/>
        <dbReference type="ChEBI" id="CHEBI:33019"/>
        <dbReference type="ChEBI" id="CHEBI:78442"/>
        <dbReference type="ChEBI" id="CHEBI:78513"/>
        <dbReference type="ChEBI" id="CHEBI:456215"/>
        <dbReference type="EC" id="6.1.1.19"/>
    </reaction>
</comment>
<protein>
    <recommendedName>
        <fullName evidence="11">Arginine--tRNA ligase</fullName>
        <ecNumber evidence="11">6.1.1.19</ecNumber>
    </recommendedName>
    <alternativeName>
        <fullName evidence="11">Arginyl-tRNA synthetase</fullName>
        <shortName evidence="11">ArgRS</shortName>
    </alternativeName>
</protein>
<dbReference type="GO" id="GO:0004814">
    <property type="term" value="F:arginine-tRNA ligase activity"/>
    <property type="evidence" value="ECO:0007669"/>
    <property type="project" value="UniProtKB-UniRule"/>
</dbReference>
<dbReference type="PANTHER" id="PTHR11956:SF5">
    <property type="entry name" value="ARGININE--TRNA LIGASE, CYTOPLASMIC"/>
    <property type="match status" value="1"/>
</dbReference>
<dbReference type="InterPro" id="IPR009080">
    <property type="entry name" value="tRNAsynth_Ia_anticodon-bd"/>
</dbReference>
<dbReference type="GO" id="GO:0005524">
    <property type="term" value="F:ATP binding"/>
    <property type="evidence" value="ECO:0007669"/>
    <property type="project" value="UniProtKB-UniRule"/>
</dbReference>
<dbReference type="InterPro" id="IPR005148">
    <property type="entry name" value="Arg-tRNA-synth_N"/>
</dbReference>
<accession>A0A162D4J3</accession>
<keyword evidence="8 11" id="KW-0648">Protein biosynthesis</keyword>
<dbReference type="PANTHER" id="PTHR11956">
    <property type="entry name" value="ARGINYL-TRNA SYNTHETASE"/>
    <property type="match status" value="1"/>
</dbReference>
<evidence type="ECO:0000256" key="10">
    <source>
        <dbReference type="ARBA" id="ARBA00049339"/>
    </source>
</evidence>
<evidence type="ECO:0000256" key="5">
    <source>
        <dbReference type="ARBA" id="ARBA00022598"/>
    </source>
</evidence>
<dbReference type="Pfam" id="PF03485">
    <property type="entry name" value="Arg_tRNA_synt_N"/>
    <property type="match status" value="1"/>
</dbReference>
<keyword evidence="16" id="KW-1185">Reference proteome</keyword>
<keyword evidence="6 11" id="KW-0547">Nucleotide-binding</keyword>
<keyword evidence="5 11" id="KW-0436">Ligase</keyword>
<evidence type="ECO:0000256" key="6">
    <source>
        <dbReference type="ARBA" id="ARBA00022741"/>
    </source>
</evidence>
<dbReference type="FunFam" id="1.10.730.10:FF:000006">
    <property type="entry name" value="Arginyl-tRNA synthetase 2, mitochondrial"/>
    <property type="match status" value="1"/>
</dbReference>
<dbReference type="CDD" id="cd07956">
    <property type="entry name" value="Anticodon_Ia_Arg"/>
    <property type="match status" value="1"/>
</dbReference>
<keyword evidence="4 11" id="KW-0963">Cytoplasm</keyword>
<dbReference type="PRINTS" id="PR01038">
    <property type="entry name" value="TRNASYNTHARG"/>
</dbReference>
<dbReference type="EC" id="6.1.1.19" evidence="11"/>
<organism evidence="15 16">
    <name type="scientific">Alkalihalobacillus trypoxylicola</name>
    <dbReference type="NCBI Taxonomy" id="519424"/>
    <lineage>
        <taxon>Bacteria</taxon>
        <taxon>Bacillati</taxon>
        <taxon>Bacillota</taxon>
        <taxon>Bacilli</taxon>
        <taxon>Bacillales</taxon>
        <taxon>Bacillaceae</taxon>
        <taxon>Alkalihalobacillus</taxon>
    </lineage>
</organism>
<comment type="subcellular location">
    <subcellularLocation>
        <location evidence="1 11">Cytoplasm</location>
    </subcellularLocation>
</comment>
<dbReference type="AlphaFoldDB" id="A0A162D4J3"/>
<feature type="domain" description="Arginyl tRNA synthetase N-terminal" evidence="14">
    <location>
        <begin position="5"/>
        <end position="83"/>
    </location>
</feature>
<dbReference type="Pfam" id="PF05746">
    <property type="entry name" value="DALR_1"/>
    <property type="match status" value="1"/>
</dbReference>
<comment type="subunit">
    <text evidence="3 11">Monomer.</text>
</comment>
<evidence type="ECO:0000313" key="15">
    <source>
        <dbReference type="EMBL" id="KYG28077.1"/>
    </source>
</evidence>
<feature type="short sequence motif" description="'HIGH' region" evidence="11">
    <location>
        <begin position="121"/>
        <end position="131"/>
    </location>
</feature>
<gene>
    <name evidence="11" type="primary">argS</name>
    <name evidence="15" type="ORF">AZF04_09220</name>
</gene>
<dbReference type="FunFam" id="3.40.50.620:FF:000116">
    <property type="entry name" value="Arginine--tRNA ligase"/>
    <property type="match status" value="1"/>
</dbReference>
<dbReference type="Gene3D" id="3.40.50.620">
    <property type="entry name" value="HUPs"/>
    <property type="match status" value="1"/>
</dbReference>
<sequence length="563" mass="64997">MNTKKIVIDLLQENLSILSKEELTKVLERPKLDQQGDWAFPCFILSKIWKKPPHLIAKELSEKIQSNDFSKIVADGPYLNFFLNKKTVSTSIIGEVLEKEENYGTYQTGKGKVITIDYSSPNIAKPFSMGHLRSTVIGNSIANLAEKNGYHVIRINHLGDWGTQFGKLIVAYKKWGHEKKVQNQPIKELLHLYVKFHEEANQTTALEDEAREWFKKLEDNDQEAITLWKWFREESVKEFEKIYQLLDVRFDSYHGEAFYNDKMEEVIKEMEKKEILESSDGADVISLNQYDLPPCLIRKSDGATLYATRDLAAAIYRKRNYSFAQSFYIVGHEQSLHFQQIKLVLKKMGYSWFEALEHISFGFILKDGKKMSTRKGRVILLEEVINEAIELAEKSINEKNPGLSNKKEVAKEVGVGAIIFHDLKNEKQNNVEFSLQDMLRFEGTTGPYVQYTHARACSILTKADSFEWNVNDIMGLDDSYSWHVIMKLAQFPENVERGFLKRDPSKLAKYVLELAQEFNKYYSQTKILTQDEELFSRLALVKAVTLVLKEGLRLLGIKAPNKM</sequence>
<reference evidence="15" key="1">
    <citation type="submission" date="2016-02" db="EMBL/GenBank/DDBJ databases">
        <title>Genome sequence of Bacillus trypoxylicola KCTC 13244(T).</title>
        <authorList>
            <person name="Jeong H."/>
            <person name="Park S.-H."/>
            <person name="Choi S.-K."/>
        </authorList>
    </citation>
    <scope>NUCLEOTIDE SEQUENCE [LARGE SCALE GENOMIC DNA]</scope>
    <source>
        <strain evidence="15">KCTC 13244</strain>
    </source>
</reference>
<dbReference type="CDD" id="cd00671">
    <property type="entry name" value="ArgRS_core"/>
    <property type="match status" value="1"/>
</dbReference>
<evidence type="ECO:0000256" key="4">
    <source>
        <dbReference type="ARBA" id="ARBA00022490"/>
    </source>
</evidence>
<dbReference type="Gene3D" id="3.30.1360.70">
    <property type="entry name" value="Arginyl tRNA synthetase N-terminal domain"/>
    <property type="match status" value="1"/>
</dbReference>
<dbReference type="GO" id="GO:0005737">
    <property type="term" value="C:cytoplasm"/>
    <property type="evidence" value="ECO:0007669"/>
    <property type="project" value="UniProtKB-SubCell"/>
</dbReference>
<evidence type="ECO:0000259" key="14">
    <source>
        <dbReference type="SMART" id="SM01016"/>
    </source>
</evidence>
<comment type="similarity">
    <text evidence="2 11 12">Belongs to the class-I aminoacyl-tRNA synthetase family.</text>
</comment>
<evidence type="ECO:0000256" key="1">
    <source>
        <dbReference type="ARBA" id="ARBA00004496"/>
    </source>
</evidence>